<dbReference type="RefSeq" id="WP_081506617.1">
    <property type="nucleotide sequence ID" value="NZ_CP020474.1"/>
</dbReference>
<dbReference type="AlphaFoldDB" id="A0A1V0RL11"/>
<dbReference type="OrthoDB" id="5242066at2"/>
<dbReference type="Gene3D" id="3.40.50.720">
    <property type="entry name" value="NAD(P)-binding Rossmann-like Domain"/>
    <property type="match status" value="1"/>
</dbReference>
<protein>
    <submittedName>
        <fullName evidence="3">Putative xanthine dehydrogenase subunit A</fullName>
        <ecNumber evidence="3">1.17.1.4</ecNumber>
    </submittedName>
</protein>
<dbReference type="Proteomes" id="UP000192273">
    <property type="component" value="Chromosome"/>
</dbReference>
<dbReference type="EMBL" id="CP020474">
    <property type="protein sequence ID" value="ARE82473.1"/>
    <property type="molecule type" value="Genomic_DNA"/>
</dbReference>
<keyword evidence="4" id="KW-1185">Reference proteome</keyword>
<evidence type="ECO:0000313" key="3">
    <source>
        <dbReference type="EMBL" id="ARE82473.1"/>
    </source>
</evidence>
<dbReference type="InterPro" id="IPR052698">
    <property type="entry name" value="MoCofactor_Util/Proc"/>
</dbReference>
<dbReference type="Pfam" id="PF02625">
    <property type="entry name" value="XdhC_CoxI"/>
    <property type="match status" value="1"/>
</dbReference>
<organism evidence="3 4">
    <name type="scientific">Roseovarius mucosus</name>
    <dbReference type="NCBI Taxonomy" id="215743"/>
    <lineage>
        <taxon>Bacteria</taxon>
        <taxon>Pseudomonadati</taxon>
        <taxon>Pseudomonadota</taxon>
        <taxon>Alphaproteobacteria</taxon>
        <taxon>Rhodobacterales</taxon>
        <taxon>Roseobacteraceae</taxon>
        <taxon>Roseovarius</taxon>
    </lineage>
</organism>
<evidence type="ECO:0000259" key="2">
    <source>
        <dbReference type="Pfam" id="PF13478"/>
    </source>
</evidence>
<dbReference type="EC" id="1.17.1.4" evidence="3"/>
<dbReference type="InterPro" id="IPR027051">
    <property type="entry name" value="XdhC_Rossmann_dom"/>
</dbReference>
<dbReference type="PANTHER" id="PTHR30388">
    <property type="entry name" value="ALDEHYDE OXIDOREDUCTASE MOLYBDENUM COFACTOR ASSEMBLY PROTEIN"/>
    <property type="match status" value="1"/>
</dbReference>
<dbReference type="InterPro" id="IPR003777">
    <property type="entry name" value="XdhC_CoxI"/>
</dbReference>
<reference evidence="3 4" key="1">
    <citation type="submission" date="2017-03" db="EMBL/GenBank/DDBJ databases">
        <title>Genome Sequence of Roseovarius mucosus strain SMR3 Isolated from a culture of the Diatom Skeletonema marinoi.</title>
        <authorList>
            <person name="Topel M."/>
            <person name="Pinder M."/>
            <person name="Johansson O.N."/>
            <person name="Kourtchenko O."/>
            <person name="Godhe A."/>
            <person name="Clarke A.K."/>
        </authorList>
    </citation>
    <scope>NUCLEOTIDE SEQUENCE [LARGE SCALE GENOMIC DNA]</scope>
    <source>
        <strain evidence="3 4">SMR3</strain>
    </source>
</reference>
<gene>
    <name evidence="3" type="primary">pucA</name>
    <name evidence="3" type="ORF">ROSMUCSMR3_00978</name>
</gene>
<dbReference type="PANTHER" id="PTHR30388:SF4">
    <property type="entry name" value="MOLYBDENUM COFACTOR INSERTION CHAPERONE PAOD"/>
    <property type="match status" value="1"/>
</dbReference>
<dbReference type="KEGG" id="rmm:ROSMUCSMR3_00978"/>
<evidence type="ECO:0000259" key="1">
    <source>
        <dbReference type="Pfam" id="PF02625"/>
    </source>
</evidence>
<evidence type="ECO:0000313" key="4">
    <source>
        <dbReference type="Proteomes" id="UP000192273"/>
    </source>
</evidence>
<feature type="domain" description="XdhC Rossmann" evidence="2">
    <location>
        <begin position="126"/>
        <end position="244"/>
    </location>
</feature>
<proteinExistence type="predicted"/>
<feature type="domain" description="XdhC- CoxI" evidence="1">
    <location>
        <begin position="16"/>
        <end position="79"/>
    </location>
</feature>
<keyword evidence="3" id="KW-0560">Oxidoreductase</keyword>
<sequence>MISDTLNTATHRLNATRTPYAIATVIRTVGATAAKPGARALILADGTISEGWIGGGCVRGAVARAAQSALAEGTPRLISIQPDEDLTAQGLTPGEHHQGRDIARNGCPSKGAMEIFVEPVLPRPELVILGASPVALALATLAQPFGFDITTPDTQPDSGPLPAANHARMVVIATQGAGDLDALRTALASDADYIGFVASRRKFTTLAARLDATPETLARVHSPAGLAINAVTPEEIALSILAQIVQHRRQGQRQT</sequence>
<dbReference type="Pfam" id="PF13478">
    <property type="entry name" value="XdhC_C"/>
    <property type="match status" value="1"/>
</dbReference>
<dbReference type="GO" id="GO:0004854">
    <property type="term" value="F:xanthine dehydrogenase activity"/>
    <property type="evidence" value="ECO:0007669"/>
    <property type="project" value="UniProtKB-EC"/>
</dbReference>
<name>A0A1V0RL11_9RHOB</name>
<accession>A0A1V0RL11</accession>